<name>A0A2P6MT96_9EUKA</name>
<feature type="non-terminal residue" evidence="2">
    <location>
        <position position="1"/>
    </location>
</feature>
<proteinExistence type="predicted"/>
<accession>A0A2P6MT96</accession>
<feature type="region of interest" description="Disordered" evidence="1">
    <location>
        <begin position="221"/>
        <end position="249"/>
    </location>
</feature>
<gene>
    <name evidence="2" type="ORF">PROFUN_16015</name>
</gene>
<feature type="compositionally biased region" description="Basic and acidic residues" evidence="1">
    <location>
        <begin position="221"/>
        <end position="234"/>
    </location>
</feature>
<evidence type="ECO:0000313" key="2">
    <source>
        <dbReference type="EMBL" id="PRP74923.1"/>
    </source>
</evidence>
<protein>
    <submittedName>
        <fullName evidence="2">Uncharacterized protein</fullName>
    </submittedName>
</protein>
<dbReference type="AlphaFoldDB" id="A0A2P6MT96"/>
<keyword evidence="3" id="KW-1185">Reference proteome</keyword>
<dbReference type="EMBL" id="MDYQ01000428">
    <property type="protein sequence ID" value="PRP74923.1"/>
    <property type="molecule type" value="Genomic_DNA"/>
</dbReference>
<sequence>CITGIEGFAEFSLTGASVKKGSKHHTCVPHPKDEISGPIDFSITISENVTLHVIVSSGLLEANSDQITAKDIMVLKIEASPVQICNLEHGGFYRFHVVNPHESLQWPSLKPHSDGGFEKNNLVLMSGELIFKNPMMPTQVHLALTELEGQMSMALLSDHCRDSFSFAAVCRIGVVSVIVISGGVLVDCWPLGNKFDCSLTPSLPMDRGLFRYWCRDDHRRKSEKQTTNNTRRESNQLTDSVSQGWTASI</sequence>
<feature type="compositionally biased region" description="Polar residues" evidence="1">
    <location>
        <begin position="235"/>
        <end position="249"/>
    </location>
</feature>
<evidence type="ECO:0000256" key="1">
    <source>
        <dbReference type="SAM" id="MobiDB-lite"/>
    </source>
</evidence>
<reference evidence="2 3" key="1">
    <citation type="journal article" date="2018" name="Genome Biol. Evol.">
        <title>Multiple Roots of Fruiting Body Formation in Amoebozoa.</title>
        <authorList>
            <person name="Hillmann F."/>
            <person name="Forbes G."/>
            <person name="Novohradska S."/>
            <person name="Ferling I."/>
            <person name="Riege K."/>
            <person name="Groth M."/>
            <person name="Westermann M."/>
            <person name="Marz M."/>
            <person name="Spaller T."/>
            <person name="Winckler T."/>
            <person name="Schaap P."/>
            <person name="Glockner G."/>
        </authorList>
    </citation>
    <scope>NUCLEOTIDE SEQUENCE [LARGE SCALE GENOMIC DNA]</scope>
    <source>
        <strain evidence="2 3">Jena</strain>
    </source>
</reference>
<dbReference type="Proteomes" id="UP000241769">
    <property type="component" value="Unassembled WGS sequence"/>
</dbReference>
<organism evidence="2 3">
    <name type="scientific">Planoprotostelium fungivorum</name>
    <dbReference type="NCBI Taxonomy" id="1890364"/>
    <lineage>
        <taxon>Eukaryota</taxon>
        <taxon>Amoebozoa</taxon>
        <taxon>Evosea</taxon>
        <taxon>Variosea</taxon>
        <taxon>Cavosteliida</taxon>
        <taxon>Cavosteliaceae</taxon>
        <taxon>Planoprotostelium</taxon>
    </lineage>
</organism>
<comment type="caution">
    <text evidence="2">The sequence shown here is derived from an EMBL/GenBank/DDBJ whole genome shotgun (WGS) entry which is preliminary data.</text>
</comment>
<dbReference type="InParanoid" id="A0A2P6MT96"/>
<evidence type="ECO:0000313" key="3">
    <source>
        <dbReference type="Proteomes" id="UP000241769"/>
    </source>
</evidence>